<evidence type="ECO:0000256" key="1">
    <source>
        <dbReference type="SAM" id="MobiDB-lite"/>
    </source>
</evidence>
<protein>
    <submittedName>
        <fullName evidence="2">Uncharacterized protein</fullName>
    </submittedName>
</protein>
<organism evidence="2 3">
    <name type="scientific">Nocardioides antri</name>
    <dbReference type="NCBI Taxonomy" id="2607659"/>
    <lineage>
        <taxon>Bacteria</taxon>
        <taxon>Bacillati</taxon>
        <taxon>Actinomycetota</taxon>
        <taxon>Actinomycetes</taxon>
        <taxon>Propionibacteriales</taxon>
        <taxon>Nocardioidaceae</taxon>
        <taxon>Nocardioides</taxon>
    </lineage>
</organism>
<dbReference type="Proteomes" id="UP000324351">
    <property type="component" value="Unassembled WGS sequence"/>
</dbReference>
<reference evidence="2 3" key="1">
    <citation type="submission" date="2019-09" db="EMBL/GenBank/DDBJ databases">
        <title>Nocardioides panacisoli sp. nov., isolated from the soil of a ginseng field.</title>
        <authorList>
            <person name="Cho C."/>
        </authorList>
    </citation>
    <scope>NUCLEOTIDE SEQUENCE [LARGE SCALE GENOMIC DNA]</scope>
    <source>
        <strain evidence="2 3">BN140041</strain>
    </source>
</reference>
<dbReference type="EMBL" id="VUJW01000007">
    <property type="protein sequence ID" value="KAA1426662.1"/>
    <property type="molecule type" value="Genomic_DNA"/>
</dbReference>
<keyword evidence="3" id="KW-1185">Reference proteome</keyword>
<gene>
    <name evidence="2" type="ORF">F0U47_13025</name>
</gene>
<evidence type="ECO:0000313" key="3">
    <source>
        <dbReference type="Proteomes" id="UP000324351"/>
    </source>
</evidence>
<sequence length="59" mass="6409">MTSTPTTIDRAPQRRAHRDDAPPVCWCGQILDYANPGHCRRCGAASVTHSRLVPLSHAG</sequence>
<proteinExistence type="predicted"/>
<accession>A0A5B1M165</accession>
<evidence type="ECO:0000313" key="2">
    <source>
        <dbReference type="EMBL" id="KAA1426662.1"/>
    </source>
</evidence>
<feature type="region of interest" description="Disordered" evidence="1">
    <location>
        <begin position="1"/>
        <end position="21"/>
    </location>
</feature>
<reference evidence="2 3" key="2">
    <citation type="submission" date="2019-09" db="EMBL/GenBank/DDBJ databases">
        <authorList>
            <person name="Jin C."/>
        </authorList>
    </citation>
    <scope>NUCLEOTIDE SEQUENCE [LARGE SCALE GENOMIC DNA]</scope>
    <source>
        <strain evidence="2 3">BN140041</strain>
    </source>
</reference>
<name>A0A5B1M165_9ACTN</name>
<comment type="caution">
    <text evidence="2">The sequence shown here is derived from an EMBL/GenBank/DDBJ whole genome shotgun (WGS) entry which is preliminary data.</text>
</comment>
<dbReference type="AlphaFoldDB" id="A0A5B1M165"/>
<dbReference type="RefSeq" id="WP_149750917.1">
    <property type="nucleotide sequence ID" value="NZ_VUJW01000007.1"/>
</dbReference>